<proteinExistence type="predicted"/>
<accession>A0A9Q1F0J1</accession>
<evidence type="ECO:0000313" key="2">
    <source>
        <dbReference type="EMBL" id="KAJ8348642.1"/>
    </source>
</evidence>
<evidence type="ECO:0000256" key="1">
    <source>
        <dbReference type="SAM" id="MobiDB-lite"/>
    </source>
</evidence>
<keyword evidence="3" id="KW-1185">Reference proteome</keyword>
<comment type="caution">
    <text evidence="2">The sequence shown here is derived from an EMBL/GenBank/DDBJ whole genome shotgun (WGS) entry which is preliminary data.</text>
</comment>
<feature type="compositionally biased region" description="Basic residues" evidence="1">
    <location>
        <begin position="9"/>
        <end position="20"/>
    </location>
</feature>
<sequence length="154" mass="17370">MQYASKLPACRKSKKKKKKSVPKERNFSYNHQTQCAVTHKLGQNFVRVPALEDECTTRSSDSSMSPKSATDLMLRHTVCLLEETWPQNTLQMIMRFLRSSKGVMMATFHSGSDCQTCTRGEHGYGLMVKTGILENPTAMGAMRTACRPQRGEYV</sequence>
<organism evidence="2 3">
    <name type="scientific">Synaphobranchus kaupii</name>
    <name type="common">Kaup's arrowtooth eel</name>
    <dbReference type="NCBI Taxonomy" id="118154"/>
    <lineage>
        <taxon>Eukaryota</taxon>
        <taxon>Metazoa</taxon>
        <taxon>Chordata</taxon>
        <taxon>Craniata</taxon>
        <taxon>Vertebrata</taxon>
        <taxon>Euteleostomi</taxon>
        <taxon>Actinopterygii</taxon>
        <taxon>Neopterygii</taxon>
        <taxon>Teleostei</taxon>
        <taxon>Anguilliformes</taxon>
        <taxon>Synaphobranchidae</taxon>
        <taxon>Synaphobranchus</taxon>
    </lineage>
</organism>
<evidence type="ECO:0000313" key="3">
    <source>
        <dbReference type="Proteomes" id="UP001152622"/>
    </source>
</evidence>
<name>A0A9Q1F0J1_SYNKA</name>
<reference evidence="2" key="1">
    <citation type="journal article" date="2023" name="Science">
        <title>Genome structures resolve the early diversification of teleost fishes.</title>
        <authorList>
            <person name="Parey E."/>
            <person name="Louis A."/>
            <person name="Montfort J."/>
            <person name="Bouchez O."/>
            <person name="Roques C."/>
            <person name="Iampietro C."/>
            <person name="Lluch J."/>
            <person name="Castinel A."/>
            <person name="Donnadieu C."/>
            <person name="Desvignes T."/>
            <person name="Floi Bucao C."/>
            <person name="Jouanno E."/>
            <person name="Wen M."/>
            <person name="Mejri S."/>
            <person name="Dirks R."/>
            <person name="Jansen H."/>
            <person name="Henkel C."/>
            <person name="Chen W.J."/>
            <person name="Zahm M."/>
            <person name="Cabau C."/>
            <person name="Klopp C."/>
            <person name="Thompson A.W."/>
            <person name="Robinson-Rechavi M."/>
            <person name="Braasch I."/>
            <person name="Lecointre G."/>
            <person name="Bobe J."/>
            <person name="Postlethwait J.H."/>
            <person name="Berthelot C."/>
            <person name="Roest Crollius H."/>
            <person name="Guiguen Y."/>
        </authorList>
    </citation>
    <scope>NUCLEOTIDE SEQUENCE</scope>
    <source>
        <strain evidence="2">WJC10195</strain>
    </source>
</reference>
<feature type="region of interest" description="Disordered" evidence="1">
    <location>
        <begin position="1"/>
        <end position="25"/>
    </location>
</feature>
<dbReference type="AlphaFoldDB" id="A0A9Q1F0J1"/>
<dbReference type="Proteomes" id="UP001152622">
    <property type="component" value="Chromosome 10"/>
</dbReference>
<gene>
    <name evidence="2" type="ORF">SKAU_G00272310</name>
</gene>
<protein>
    <submittedName>
        <fullName evidence="2">Uncharacterized protein</fullName>
    </submittedName>
</protein>
<dbReference type="EMBL" id="JAINUF010000010">
    <property type="protein sequence ID" value="KAJ8348642.1"/>
    <property type="molecule type" value="Genomic_DNA"/>
</dbReference>